<sequence>MLSKLNVLEIFLRSPAPGEVAVTINDERTTRDEQKRKEDEICVTWLSILFLIAVTLVIFSGVAYVAITRETPEERMERFLKEYDLRFEDQYN</sequence>
<dbReference type="AlphaFoldDB" id="A0A2A6CDU0"/>
<evidence type="ECO:0000313" key="2">
    <source>
        <dbReference type="Proteomes" id="UP000005239"/>
    </source>
</evidence>
<reference evidence="2" key="1">
    <citation type="journal article" date="2008" name="Nat. Genet.">
        <title>The Pristionchus pacificus genome provides a unique perspective on nematode lifestyle and parasitism.</title>
        <authorList>
            <person name="Dieterich C."/>
            <person name="Clifton S.W."/>
            <person name="Schuster L.N."/>
            <person name="Chinwalla A."/>
            <person name="Delehaunty K."/>
            <person name="Dinkelacker I."/>
            <person name="Fulton L."/>
            <person name="Fulton R."/>
            <person name="Godfrey J."/>
            <person name="Minx P."/>
            <person name="Mitreva M."/>
            <person name="Roeseler W."/>
            <person name="Tian H."/>
            <person name="Witte H."/>
            <person name="Yang S.P."/>
            <person name="Wilson R.K."/>
            <person name="Sommer R.J."/>
        </authorList>
    </citation>
    <scope>NUCLEOTIDE SEQUENCE [LARGE SCALE GENOMIC DNA]</scope>
    <source>
        <strain evidence="2">PS312</strain>
    </source>
</reference>
<accession>A0A2A6CDU0</accession>
<protein>
    <submittedName>
        <fullName evidence="1">Uncharacterized protein</fullName>
    </submittedName>
</protein>
<dbReference type="Proteomes" id="UP000005239">
    <property type="component" value="Unassembled WGS sequence"/>
</dbReference>
<accession>A0A8R1V018</accession>
<gene>
    <name evidence="1" type="primary">WBGene00281642</name>
</gene>
<evidence type="ECO:0000313" key="1">
    <source>
        <dbReference type="EnsemblMetazoa" id="PPA43273.1"/>
    </source>
</evidence>
<proteinExistence type="predicted"/>
<keyword evidence="2" id="KW-1185">Reference proteome</keyword>
<organism evidence="1 2">
    <name type="scientific">Pristionchus pacificus</name>
    <name type="common">Parasitic nematode worm</name>
    <dbReference type="NCBI Taxonomy" id="54126"/>
    <lineage>
        <taxon>Eukaryota</taxon>
        <taxon>Metazoa</taxon>
        <taxon>Ecdysozoa</taxon>
        <taxon>Nematoda</taxon>
        <taxon>Chromadorea</taxon>
        <taxon>Rhabditida</taxon>
        <taxon>Rhabditina</taxon>
        <taxon>Diplogasteromorpha</taxon>
        <taxon>Diplogasteroidea</taxon>
        <taxon>Neodiplogasteridae</taxon>
        <taxon>Pristionchus</taxon>
    </lineage>
</organism>
<reference evidence="1" key="2">
    <citation type="submission" date="2022-06" db="UniProtKB">
        <authorList>
            <consortium name="EnsemblMetazoa"/>
        </authorList>
    </citation>
    <scope>IDENTIFICATION</scope>
    <source>
        <strain evidence="1">PS312</strain>
    </source>
</reference>
<dbReference type="EnsemblMetazoa" id="PPA43273.1">
    <property type="protein sequence ID" value="PPA43273.1"/>
    <property type="gene ID" value="WBGene00281642"/>
</dbReference>
<name>A0A2A6CDU0_PRIPA</name>